<feature type="transmembrane region" description="Helical" evidence="1">
    <location>
        <begin position="478"/>
        <end position="498"/>
    </location>
</feature>
<name>A0ABS8JEH3_9GAMM</name>
<evidence type="ECO:0000313" key="4">
    <source>
        <dbReference type="EMBL" id="MCC8361888.1"/>
    </source>
</evidence>
<dbReference type="PANTHER" id="PTHR43592">
    <property type="entry name" value="CAAX AMINO TERMINAL PROTEASE"/>
    <property type="match status" value="1"/>
</dbReference>
<dbReference type="Proteomes" id="UP001165293">
    <property type="component" value="Unassembled WGS sequence"/>
</dbReference>
<feature type="signal peptide" evidence="2">
    <location>
        <begin position="1"/>
        <end position="20"/>
    </location>
</feature>
<dbReference type="InterPro" id="IPR003675">
    <property type="entry name" value="Rce1/LyrA-like_dom"/>
</dbReference>
<feature type="chain" id="PRO_5045483150" evidence="2">
    <location>
        <begin position="21"/>
        <end position="579"/>
    </location>
</feature>
<dbReference type="Pfam" id="PF02517">
    <property type="entry name" value="Rce1-like"/>
    <property type="match status" value="1"/>
</dbReference>
<evidence type="ECO:0000256" key="1">
    <source>
        <dbReference type="SAM" id="Phobius"/>
    </source>
</evidence>
<protein>
    <submittedName>
        <fullName evidence="4">CPBP family intramembrane metalloprotease</fullName>
    </submittedName>
</protein>
<evidence type="ECO:0000313" key="5">
    <source>
        <dbReference type="Proteomes" id="UP001165293"/>
    </source>
</evidence>
<feature type="transmembrane region" description="Helical" evidence="1">
    <location>
        <begin position="439"/>
        <end position="458"/>
    </location>
</feature>
<keyword evidence="2" id="KW-0732">Signal</keyword>
<dbReference type="RefSeq" id="WP_230525533.1">
    <property type="nucleotide sequence ID" value="NZ_JAJGAK010000001.1"/>
</dbReference>
<organism evidence="4 5">
    <name type="scientific">Noviluteimonas lactosilytica</name>
    <dbReference type="NCBI Taxonomy" id="2888523"/>
    <lineage>
        <taxon>Bacteria</taxon>
        <taxon>Pseudomonadati</taxon>
        <taxon>Pseudomonadota</taxon>
        <taxon>Gammaproteobacteria</taxon>
        <taxon>Lysobacterales</taxon>
        <taxon>Lysobacteraceae</taxon>
        <taxon>Noviluteimonas</taxon>
    </lineage>
</organism>
<keyword evidence="4" id="KW-0482">Metalloprotease</keyword>
<keyword evidence="1" id="KW-1133">Transmembrane helix</keyword>
<proteinExistence type="predicted"/>
<keyword evidence="1" id="KW-0472">Membrane</keyword>
<accession>A0ABS8JEH3</accession>
<evidence type="ECO:0000259" key="3">
    <source>
        <dbReference type="Pfam" id="PF02517"/>
    </source>
</evidence>
<gene>
    <name evidence="4" type="ORF">LK996_02160</name>
</gene>
<keyword evidence="4" id="KW-0645">Protease</keyword>
<sequence>MRMGKVAACLLALWVGGACAADRPDAEAAAGAVQAGKVAAYRDALSRFDAAQAAAPGDASIGVARCDFISRYTDSEYDWVESAPADYEACTQMLAKRWPASPDVALFELGNDWDGDALEKGEALLDAAKAWPKPQQAQLYASLAEHAEEDDKGDYALRAVELGDATQTAEAVTHLAGKQEYAKAQALLERTPPDDLDWRATRRVKAAMLLPDTQAAQREVERHARAGVEVYQDARVRALLRAGKPQAAQAAMANAPAQAASWRALRFDVAVAAKDWPTALAQVEQETEDFGTRLQRFVKLAGAHPASMAQPTMLGTAIVLLMVAMAMALAMGLVFVPVHYRGLARRLQHRASKSPFPRVTLWHTWYGVATIVVVQTFAALMLAPELLDGGELRGATMMRLASWSMIGSALFLLPMVPVFDRRALLGDRAIWRGTWKSIVGWWLVLLAITTVLGALYAGMDADTSTEQVRMVAAMADEARDAGGVLVTFGVIALLGPMVEEFVFRGLLLGGLSRHLDFKWANGIQAVAFACLHMDPPRFVFYLVMGLACGWLARRTGSVAPAFALHALNNAWAIGMMMAM</sequence>
<dbReference type="EMBL" id="JAJGAK010000001">
    <property type="protein sequence ID" value="MCC8361888.1"/>
    <property type="molecule type" value="Genomic_DNA"/>
</dbReference>
<keyword evidence="5" id="KW-1185">Reference proteome</keyword>
<reference evidence="4" key="1">
    <citation type="submission" date="2021-10" db="EMBL/GenBank/DDBJ databases">
        <authorList>
            <person name="Lyu M."/>
            <person name="Wang X."/>
            <person name="Meng X."/>
            <person name="Xu K."/>
        </authorList>
    </citation>
    <scope>NUCLEOTIDE SEQUENCE</scope>
    <source>
        <strain evidence="4">A6</strain>
    </source>
</reference>
<keyword evidence="1" id="KW-0812">Transmembrane</keyword>
<feature type="transmembrane region" description="Helical" evidence="1">
    <location>
        <begin position="359"/>
        <end position="380"/>
    </location>
</feature>
<evidence type="ECO:0000256" key="2">
    <source>
        <dbReference type="SAM" id="SignalP"/>
    </source>
</evidence>
<feature type="transmembrane region" description="Helical" evidence="1">
    <location>
        <begin position="400"/>
        <end position="419"/>
    </location>
</feature>
<keyword evidence="4" id="KW-0378">Hydrolase</keyword>
<feature type="domain" description="CAAX prenyl protease 2/Lysostaphin resistance protein A-like" evidence="3">
    <location>
        <begin position="484"/>
        <end position="570"/>
    </location>
</feature>
<dbReference type="GO" id="GO:0008237">
    <property type="term" value="F:metallopeptidase activity"/>
    <property type="evidence" value="ECO:0007669"/>
    <property type="project" value="UniProtKB-KW"/>
</dbReference>
<dbReference type="PANTHER" id="PTHR43592:SF15">
    <property type="entry name" value="CAAX AMINO TERMINAL PROTEASE FAMILY PROTEIN"/>
    <property type="match status" value="1"/>
</dbReference>
<dbReference type="PROSITE" id="PS51257">
    <property type="entry name" value="PROKAR_LIPOPROTEIN"/>
    <property type="match status" value="1"/>
</dbReference>
<feature type="transmembrane region" description="Helical" evidence="1">
    <location>
        <begin position="313"/>
        <end position="338"/>
    </location>
</feature>
<comment type="caution">
    <text evidence="4">The sequence shown here is derived from an EMBL/GenBank/DDBJ whole genome shotgun (WGS) entry which is preliminary data.</text>
</comment>